<evidence type="ECO:0000313" key="10">
    <source>
        <dbReference type="Proteomes" id="UP001390339"/>
    </source>
</evidence>
<dbReference type="Gene3D" id="3.30.60.190">
    <property type="match status" value="1"/>
</dbReference>
<keyword evidence="10" id="KW-1185">Reference proteome</keyword>
<name>A0ABR2IER0_9PEZI</name>
<evidence type="ECO:0000256" key="2">
    <source>
        <dbReference type="ARBA" id="ARBA00022771"/>
    </source>
</evidence>
<feature type="compositionally biased region" description="Basic and acidic residues" evidence="7">
    <location>
        <begin position="89"/>
        <end position="99"/>
    </location>
</feature>
<keyword evidence="2 6" id="KW-0863">Zinc-finger</keyword>
<feature type="compositionally biased region" description="Low complexity" evidence="7">
    <location>
        <begin position="404"/>
        <end position="418"/>
    </location>
</feature>
<dbReference type="Pfam" id="PF25790">
    <property type="entry name" value="BCD1"/>
    <property type="match status" value="1"/>
</dbReference>
<evidence type="ECO:0000256" key="4">
    <source>
        <dbReference type="ARBA" id="ARBA00049598"/>
    </source>
</evidence>
<evidence type="ECO:0000256" key="7">
    <source>
        <dbReference type="SAM" id="MobiDB-lite"/>
    </source>
</evidence>
<feature type="region of interest" description="Disordered" evidence="7">
    <location>
        <begin position="89"/>
        <end position="129"/>
    </location>
</feature>
<dbReference type="PANTHER" id="PTHR13483:SF11">
    <property type="entry name" value="ZINC FINGER HIT DOMAIN-CONTAINING PROTEIN 3"/>
    <property type="match status" value="1"/>
</dbReference>
<dbReference type="Pfam" id="PF04438">
    <property type="entry name" value="zf-HIT"/>
    <property type="match status" value="1"/>
</dbReference>
<dbReference type="InterPro" id="IPR051639">
    <property type="entry name" value="BCD1"/>
</dbReference>
<feature type="compositionally biased region" description="Acidic residues" evidence="7">
    <location>
        <begin position="383"/>
        <end position="403"/>
    </location>
</feature>
<comment type="function">
    <text evidence="4">Required for box C/D snoRNAs accumulation involved in snoRNA processing, snoRNA transport to the nucleolus and ribosome biogenesis.</text>
</comment>
<feature type="domain" description="HIT-type" evidence="8">
    <location>
        <begin position="9"/>
        <end position="43"/>
    </location>
</feature>
<feature type="compositionally biased region" description="Acidic residues" evidence="7">
    <location>
        <begin position="419"/>
        <end position="432"/>
    </location>
</feature>
<feature type="region of interest" description="Disordered" evidence="7">
    <location>
        <begin position="216"/>
        <end position="249"/>
    </location>
</feature>
<dbReference type="InterPro" id="IPR057721">
    <property type="entry name" value="BCD1_alpha/beta"/>
</dbReference>
<evidence type="ECO:0000256" key="1">
    <source>
        <dbReference type="ARBA" id="ARBA00022723"/>
    </source>
</evidence>
<feature type="compositionally biased region" description="Basic and acidic residues" evidence="7">
    <location>
        <begin position="216"/>
        <end position="231"/>
    </location>
</feature>
<dbReference type="CDD" id="cd23023">
    <property type="entry name" value="zf-HIT_BCD1"/>
    <property type="match status" value="1"/>
</dbReference>
<evidence type="ECO:0000256" key="3">
    <source>
        <dbReference type="ARBA" id="ARBA00022833"/>
    </source>
</evidence>
<comment type="similarity">
    <text evidence="5">Belongs to the BCD1 family.</text>
</comment>
<evidence type="ECO:0000259" key="8">
    <source>
        <dbReference type="PROSITE" id="PS51083"/>
    </source>
</evidence>
<evidence type="ECO:0000313" key="9">
    <source>
        <dbReference type="EMBL" id="KAK8862068.1"/>
    </source>
</evidence>
<evidence type="ECO:0000256" key="6">
    <source>
        <dbReference type="PROSITE-ProRule" id="PRU00453"/>
    </source>
</evidence>
<keyword evidence="1" id="KW-0479">Metal-binding</keyword>
<feature type="region of interest" description="Disordered" evidence="7">
    <location>
        <begin position="346"/>
        <end position="432"/>
    </location>
</feature>
<dbReference type="PROSITE" id="PS51083">
    <property type="entry name" value="ZF_HIT"/>
    <property type="match status" value="1"/>
</dbReference>
<comment type="caution">
    <text evidence="9">The sequence shown here is derived from an EMBL/GenBank/DDBJ whole genome shotgun (WGS) entry which is preliminary data.</text>
</comment>
<dbReference type="Proteomes" id="UP001390339">
    <property type="component" value="Unassembled WGS sequence"/>
</dbReference>
<dbReference type="InterPro" id="IPR007529">
    <property type="entry name" value="Znf_HIT"/>
</dbReference>
<protein>
    <submittedName>
        <fullName evidence="9">Box C/D snoRNA protein 1</fullName>
    </submittedName>
</protein>
<dbReference type="SUPFAM" id="SSF144232">
    <property type="entry name" value="HIT/MYND zinc finger-like"/>
    <property type="match status" value="1"/>
</dbReference>
<dbReference type="EMBL" id="JAPCWZ010000005">
    <property type="protein sequence ID" value="KAK8862068.1"/>
    <property type="molecule type" value="Genomic_DNA"/>
</dbReference>
<accession>A0ABR2IER0</accession>
<evidence type="ECO:0000256" key="5">
    <source>
        <dbReference type="ARBA" id="ARBA00049654"/>
    </source>
</evidence>
<organism evidence="9 10">
    <name type="scientific">Apiospora arundinis</name>
    <dbReference type="NCBI Taxonomy" id="335852"/>
    <lineage>
        <taxon>Eukaryota</taxon>
        <taxon>Fungi</taxon>
        <taxon>Dikarya</taxon>
        <taxon>Ascomycota</taxon>
        <taxon>Pezizomycotina</taxon>
        <taxon>Sordariomycetes</taxon>
        <taxon>Xylariomycetidae</taxon>
        <taxon>Amphisphaeriales</taxon>
        <taxon>Apiosporaceae</taxon>
        <taxon>Apiospora</taxon>
    </lineage>
</organism>
<sequence>MDPLLTSLCGICHVREPKYKCPRCGANTCSLPCVKKHKKWSSCNGQRDATVYMPPSKLRTDAGIDHDYNFLTKIERSLEQTEKLLVHERGILPEREQQNDRSNGPPNKKTRLNKGQSRGRTTLEGGTRSWARPALKKLNALGITVKNQPYGMSRHKSNTTSFNKRSQTINWQVEWCFLDPASSPQPEKLLNKTLDKETICLGYSDCREYYRRLQMSKKEKESEKQEKKENEEATAGAGEVDEGDNNAIFSGQDWESTTWAATSMVNQGLNGHWYTTTPQGNPRKSITERQRRAQHAKDEYQFYYHVPGTPSREPQKLIPVNADDSLASVLSGMEVLEFPSIYVTPAGTKLPPGYRLAKRPTSSTSQGDSRLPQKRKAGGGLVEYDDSSEEEGEVGEENDDEVMVVEQEAADTTSSSGSDSEDSEEDSDEEME</sequence>
<reference evidence="9 10" key="1">
    <citation type="journal article" date="2024" name="IMA Fungus">
        <title>Apiospora arundinis, a panoply of carbohydrate-active enzymes and secondary metabolites.</title>
        <authorList>
            <person name="Sorensen T."/>
            <person name="Petersen C."/>
            <person name="Muurmann A.T."/>
            <person name="Christiansen J.V."/>
            <person name="Brundto M.L."/>
            <person name="Overgaard C.K."/>
            <person name="Boysen A.T."/>
            <person name="Wollenberg R.D."/>
            <person name="Larsen T.O."/>
            <person name="Sorensen J.L."/>
            <person name="Nielsen K.L."/>
            <person name="Sondergaard T.E."/>
        </authorList>
    </citation>
    <scope>NUCLEOTIDE SEQUENCE [LARGE SCALE GENOMIC DNA]</scope>
    <source>
        <strain evidence="9 10">AAU 773</strain>
    </source>
</reference>
<keyword evidence="3" id="KW-0862">Zinc</keyword>
<proteinExistence type="inferred from homology"/>
<gene>
    <name evidence="9" type="ORF">PGQ11_008303</name>
</gene>
<dbReference type="PANTHER" id="PTHR13483">
    <property type="entry name" value="BOX C_D SNORNA PROTEIN 1-RELATED"/>
    <property type="match status" value="1"/>
</dbReference>